<keyword evidence="3" id="KW-1185">Reference proteome</keyword>
<gene>
    <name evidence="2" type="ORF">LSINAPIS_LOCUS14842</name>
</gene>
<feature type="transmembrane region" description="Helical" evidence="1">
    <location>
        <begin position="156"/>
        <end position="178"/>
    </location>
</feature>
<evidence type="ECO:0000256" key="1">
    <source>
        <dbReference type="SAM" id="Phobius"/>
    </source>
</evidence>
<keyword evidence="1" id="KW-1133">Transmembrane helix</keyword>
<evidence type="ECO:0000313" key="3">
    <source>
        <dbReference type="Proteomes" id="UP000324832"/>
    </source>
</evidence>
<keyword evidence="1" id="KW-0812">Transmembrane</keyword>
<name>A0A5E4R3I8_9NEOP</name>
<dbReference type="Proteomes" id="UP000324832">
    <property type="component" value="Unassembled WGS sequence"/>
</dbReference>
<keyword evidence="1" id="KW-0472">Membrane</keyword>
<dbReference type="EMBL" id="FZQP02006948">
    <property type="protein sequence ID" value="VVD05267.1"/>
    <property type="molecule type" value="Genomic_DNA"/>
</dbReference>
<sequence>MMDEHMREIVENALENSSHLNIDDPLGITQKEGSQEPNTQVSLVNSSSYVLARHDSALSENVDSWLRGSTTDTRLQGGRMSQGHRSTVTRDSFGPVWYLLALVLPLFTNSTSAGWRCSPSAIFNTVELFARQLGCVCGRLRGHIRRLLRAQLSRDIFATMINVVLVVYAAGFLILSLYQASVFS</sequence>
<evidence type="ECO:0000313" key="2">
    <source>
        <dbReference type="EMBL" id="VVD05267.1"/>
    </source>
</evidence>
<organism evidence="2 3">
    <name type="scientific">Leptidea sinapis</name>
    <dbReference type="NCBI Taxonomy" id="189913"/>
    <lineage>
        <taxon>Eukaryota</taxon>
        <taxon>Metazoa</taxon>
        <taxon>Ecdysozoa</taxon>
        <taxon>Arthropoda</taxon>
        <taxon>Hexapoda</taxon>
        <taxon>Insecta</taxon>
        <taxon>Pterygota</taxon>
        <taxon>Neoptera</taxon>
        <taxon>Endopterygota</taxon>
        <taxon>Lepidoptera</taxon>
        <taxon>Glossata</taxon>
        <taxon>Ditrysia</taxon>
        <taxon>Papilionoidea</taxon>
        <taxon>Pieridae</taxon>
        <taxon>Dismorphiinae</taxon>
        <taxon>Leptidea</taxon>
    </lineage>
</organism>
<dbReference type="AlphaFoldDB" id="A0A5E4R3I8"/>
<proteinExistence type="predicted"/>
<reference evidence="2 3" key="1">
    <citation type="submission" date="2017-07" db="EMBL/GenBank/DDBJ databases">
        <authorList>
            <person name="Talla V."/>
            <person name="Backstrom N."/>
        </authorList>
    </citation>
    <scope>NUCLEOTIDE SEQUENCE [LARGE SCALE GENOMIC DNA]</scope>
</reference>
<protein>
    <submittedName>
        <fullName evidence="2">Uncharacterized protein</fullName>
    </submittedName>
</protein>
<accession>A0A5E4R3I8</accession>